<evidence type="ECO:0000313" key="2">
    <source>
        <dbReference type="Proteomes" id="UP000054388"/>
    </source>
</evidence>
<accession>A0A101CH95</accession>
<dbReference type="RefSeq" id="WP_059136219.1">
    <property type="nucleotide sequence ID" value="NZ_LMAI01000004.1"/>
</dbReference>
<reference evidence="1 2" key="1">
    <citation type="submission" date="2015-10" db="EMBL/GenBank/DDBJ databases">
        <title>Genome sequence of Chryseobacterium greenlandense.</title>
        <authorList>
            <person name="Newman J."/>
            <person name="Fischer K."/>
            <person name="Miller J."/>
        </authorList>
    </citation>
    <scope>NUCLEOTIDE SEQUENCE [LARGE SCALE GENOMIC DNA]</scope>
    <source>
        <strain evidence="1 2">UMB34</strain>
    </source>
</reference>
<evidence type="ECO:0000313" key="1">
    <source>
        <dbReference type="EMBL" id="KUJ56213.1"/>
    </source>
</evidence>
<name>A0A101CH95_9FLAO</name>
<sequence>MTNKALQSLLERLNQNDTSSSLIYLRPLNANVYFAKIWIDKPQLNDSVTNSDDPSNFYLVKNNENIFLAIVFDMQRDLHWFVLPDYRGMGYLTTAMKDSIIPHLFLSRDEQRITIKEDEIGKDNFRASEKVAINLGFKAFEDGEYFLSGSPHTIINYNEGVDTQFTSERISELQKQINYLGRSLWAIQTEVEMNCGNTVYSDELKELVNQIRNHTWKLEDFYWSEKSK</sequence>
<gene>
    <name evidence="1" type="ORF">AR686_06465</name>
</gene>
<dbReference type="Proteomes" id="UP000054388">
    <property type="component" value="Unassembled WGS sequence"/>
</dbReference>
<proteinExistence type="predicted"/>
<comment type="caution">
    <text evidence="1">The sequence shown here is derived from an EMBL/GenBank/DDBJ whole genome shotgun (WGS) entry which is preliminary data.</text>
</comment>
<dbReference type="AlphaFoldDB" id="A0A101CH95"/>
<organism evidence="1 2">
    <name type="scientific">Chryseobacterium aquaticum subsp. greenlandense</name>
    <dbReference type="NCBI Taxonomy" id="345663"/>
    <lineage>
        <taxon>Bacteria</taxon>
        <taxon>Pseudomonadati</taxon>
        <taxon>Bacteroidota</taxon>
        <taxon>Flavobacteriia</taxon>
        <taxon>Flavobacteriales</taxon>
        <taxon>Weeksellaceae</taxon>
        <taxon>Chryseobacterium group</taxon>
        <taxon>Chryseobacterium</taxon>
    </lineage>
</organism>
<protein>
    <submittedName>
        <fullName evidence="1">Uncharacterized protein</fullName>
    </submittedName>
</protein>
<dbReference type="EMBL" id="LMAI01000004">
    <property type="protein sequence ID" value="KUJ56213.1"/>
    <property type="molecule type" value="Genomic_DNA"/>
</dbReference>